<evidence type="ECO:0000256" key="1">
    <source>
        <dbReference type="ARBA" id="ARBA00022723"/>
    </source>
</evidence>
<sequence>MARVVGIDHLVIRVSDFEKSKAFYQKLFTFLGFEILGDYEDAIGWTNGQTRFWIGQADAEGRKRPYRIGDVGFHHYAFELRSRADVDELQAFLRKEGVEIVDPAGEYYEDYYAVFFLDPDGLKLEGMKYGEATGENPAKP</sequence>
<reference evidence="3 4" key="1">
    <citation type="submission" date="2024-06" db="EMBL/GenBank/DDBJ databases">
        <title>Genomic Encyclopedia of Type Strains, Phase IV (KMG-IV): sequencing the most valuable type-strain genomes for metagenomic binning, comparative biology and taxonomic classification.</title>
        <authorList>
            <person name="Goeker M."/>
        </authorList>
    </citation>
    <scope>NUCLEOTIDE SEQUENCE [LARGE SCALE GENOMIC DNA]</scope>
    <source>
        <strain evidence="3 4">DSM 17809</strain>
    </source>
</reference>
<dbReference type="Pfam" id="PF00903">
    <property type="entry name" value="Glyoxalase"/>
    <property type="match status" value="1"/>
</dbReference>
<dbReference type="PROSITE" id="PS51819">
    <property type="entry name" value="VOC"/>
    <property type="match status" value="1"/>
</dbReference>
<dbReference type="InterPro" id="IPR004360">
    <property type="entry name" value="Glyas_Fos-R_dOase_dom"/>
</dbReference>
<dbReference type="Gene3D" id="3.10.180.10">
    <property type="entry name" value="2,3-Dihydroxybiphenyl 1,2-Dioxygenase, domain 1"/>
    <property type="match status" value="1"/>
</dbReference>
<protein>
    <submittedName>
        <fullName evidence="3">Catechol 2,3-dioxygenase-like lactoylglutathione lyase family enzyme</fullName>
    </submittedName>
</protein>
<keyword evidence="1" id="KW-0479">Metal-binding</keyword>
<feature type="domain" description="VOC" evidence="2">
    <location>
        <begin position="6"/>
        <end position="129"/>
    </location>
</feature>
<proteinExistence type="predicted"/>
<name>A0ABV2EF45_9CAUL</name>
<dbReference type="InterPro" id="IPR029068">
    <property type="entry name" value="Glyas_Bleomycin-R_OHBP_Dase"/>
</dbReference>
<accession>A0ABV2EF45</accession>
<dbReference type="SUPFAM" id="SSF54593">
    <property type="entry name" value="Glyoxalase/Bleomycin resistance protein/Dihydroxybiphenyl dioxygenase"/>
    <property type="match status" value="1"/>
</dbReference>
<dbReference type="PANTHER" id="PTHR36113:SF6">
    <property type="entry name" value="FOSFOMYCIN RESISTANCE PROTEIN FOSX"/>
    <property type="match status" value="1"/>
</dbReference>
<dbReference type="EMBL" id="JBEPLU010000001">
    <property type="protein sequence ID" value="MET3525644.1"/>
    <property type="molecule type" value="Genomic_DNA"/>
</dbReference>
<dbReference type="RefSeq" id="WP_331933014.1">
    <property type="nucleotide sequence ID" value="NZ_JBEPLU010000001.1"/>
</dbReference>
<evidence type="ECO:0000313" key="3">
    <source>
        <dbReference type="EMBL" id="MET3525644.1"/>
    </source>
</evidence>
<gene>
    <name evidence="3" type="ORF">ABID41_000739</name>
</gene>
<dbReference type="InterPro" id="IPR037523">
    <property type="entry name" value="VOC_core"/>
</dbReference>
<comment type="caution">
    <text evidence="3">The sequence shown here is derived from an EMBL/GenBank/DDBJ whole genome shotgun (WGS) entry which is preliminary data.</text>
</comment>
<dbReference type="PANTHER" id="PTHR36113">
    <property type="entry name" value="LYASE, PUTATIVE-RELATED-RELATED"/>
    <property type="match status" value="1"/>
</dbReference>
<keyword evidence="4" id="KW-1185">Reference proteome</keyword>
<evidence type="ECO:0000313" key="4">
    <source>
        <dbReference type="Proteomes" id="UP001549110"/>
    </source>
</evidence>
<organism evidence="3 4">
    <name type="scientific">Phenylobacterium koreense</name>
    <dbReference type="NCBI Taxonomy" id="266125"/>
    <lineage>
        <taxon>Bacteria</taxon>
        <taxon>Pseudomonadati</taxon>
        <taxon>Pseudomonadota</taxon>
        <taxon>Alphaproteobacteria</taxon>
        <taxon>Caulobacterales</taxon>
        <taxon>Caulobacteraceae</taxon>
        <taxon>Phenylobacterium</taxon>
    </lineage>
</organism>
<dbReference type="InterPro" id="IPR051332">
    <property type="entry name" value="Fosfomycin_Res_Enzymes"/>
</dbReference>
<dbReference type="Proteomes" id="UP001549110">
    <property type="component" value="Unassembled WGS sequence"/>
</dbReference>
<evidence type="ECO:0000259" key="2">
    <source>
        <dbReference type="PROSITE" id="PS51819"/>
    </source>
</evidence>